<proteinExistence type="predicted"/>
<protein>
    <submittedName>
        <fullName evidence="2">Uncharacterized protein</fullName>
    </submittedName>
</protein>
<accession>A0A0N0LRA2</accession>
<evidence type="ECO:0000256" key="1">
    <source>
        <dbReference type="SAM" id="Phobius"/>
    </source>
</evidence>
<sequence>MSQKEKIKALIDFYKAIIVAFMTALFGVLSYTFINYKNYTIHDTIIILLCIFGLLSTLIVLVKLFLKEINKLEKEKE</sequence>
<evidence type="ECO:0000313" key="2">
    <source>
        <dbReference type="EMBL" id="KPH55155.1"/>
    </source>
</evidence>
<feature type="transmembrane region" description="Helical" evidence="1">
    <location>
        <begin position="45"/>
        <end position="66"/>
    </location>
</feature>
<evidence type="ECO:0000313" key="3">
    <source>
        <dbReference type="Proteomes" id="UP000037997"/>
    </source>
</evidence>
<dbReference type="PATRIC" id="fig|35818.11.peg.1972"/>
<keyword evidence="1" id="KW-0472">Membrane</keyword>
<organism evidence="2 3">
    <name type="scientific">Helicobacter pullorum</name>
    <dbReference type="NCBI Taxonomy" id="35818"/>
    <lineage>
        <taxon>Bacteria</taxon>
        <taxon>Pseudomonadati</taxon>
        <taxon>Campylobacterota</taxon>
        <taxon>Epsilonproteobacteria</taxon>
        <taxon>Campylobacterales</taxon>
        <taxon>Helicobacteraceae</taxon>
        <taxon>Helicobacter</taxon>
    </lineage>
</organism>
<keyword evidence="1" id="KW-1133">Transmembrane helix</keyword>
<comment type="caution">
    <text evidence="2">The sequence shown here is derived from an EMBL/GenBank/DDBJ whole genome shotgun (WGS) entry which is preliminary data.</text>
</comment>
<dbReference type="AlphaFoldDB" id="A0A0N0LRA2"/>
<feature type="transmembrane region" description="Helical" evidence="1">
    <location>
        <begin position="12"/>
        <end position="33"/>
    </location>
</feature>
<dbReference type="Proteomes" id="UP000037997">
    <property type="component" value="Unassembled WGS sequence"/>
</dbReference>
<dbReference type="EMBL" id="JNOC01000056">
    <property type="protein sequence ID" value="KPH55155.1"/>
    <property type="molecule type" value="Genomic_DNA"/>
</dbReference>
<reference evidence="2 3" key="1">
    <citation type="submission" date="2014-06" db="EMBL/GenBank/DDBJ databases">
        <title>Helicobacter pullorum isolates in fresh chicken meat - phenotypic and genotypic features.</title>
        <authorList>
            <person name="Borges V."/>
            <person name="Santos A."/>
            <person name="Correia C.B."/>
            <person name="Saraiva M."/>
            <person name="Menard A."/>
            <person name="Vieira L."/>
            <person name="Sampaio D.A."/>
            <person name="Gomes J.P."/>
            <person name="Oleastro M."/>
        </authorList>
    </citation>
    <scope>NUCLEOTIDE SEQUENCE [LARGE SCALE GENOMIC DNA]</scope>
    <source>
        <strain evidence="2 3">229334/12</strain>
    </source>
</reference>
<name>A0A0N0LRA2_9HELI</name>
<dbReference type="RefSeq" id="WP_054198400.1">
    <property type="nucleotide sequence ID" value="NZ_JNOA01000051.1"/>
</dbReference>
<gene>
    <name evidence="2" type="ORF">HPU229334_09965</name>
</gene>
<keyword evidence="1" id="KW-0812">Transmembrane</keyword>